<evidence type="ECO:0000256" key="8">
    <source>
        <dbReference type="SAM" id="Phobius"/>
    </source>
</evidence>
<dbReference type="PANTHER" id="PTHR47529:SF1">
    <property type="entry name" value="PERIPLASMIC CHAPERONE PPID"/>
    <property type="match status" value="1"/>
</dbReference>
<evidence type="ECO:0000256" key="6">
    <source>
        <dbReference type="ARBA" id="ARBA00023186"/>
    </source>
</evidence>
<dbReference type="Gene3D" id="1.10.4030.10">
    <property type="entry name" value="Porin chaperone SurA, peptide-binding domain"/>
    <property type="match status" value="1"/>
</dbReference>
<evidence type="ECO:0000256" key="5">
    <source>
        <dbReference type="ARBA" id="ARBA00023136"/>
    </source>
</evidence>
<evidence type="ECO:0000256" key="3">
    <source>
        <dbReference type="ARBA" id="ARBA00022692"/>
    </source>
</evidence>
<evidence type="ECO:0000256" key="2">
    <source>
        <dbReference type="ARBA" id="ARBA00022475"/>
    </source>
</evidence>
<keyword evidence="2" id="KW-1003">Cell membrane</keyword>
<accession>A0A2U8FH90</accession>
<name>A0A2U8FH90_9HELI</name>
<keyword evidence="6" id="KW-0143">Chaperone</keyword>
<comment type="subcellular location">
    <subcellularLocation>
        <location evidence="1">Cell membrane</location>
        <topology evidence="1">Single-pass type II membrane protein</topology>
    </subcellularLocation>
</comment>
<sequence>MIGFMQKHKKYFIITVWVSTIAFIGAGFVGWGNYNFSLTNNAVAIVGDTKISFEKMQREYGRLYSIYNQLMGGELDEEQAKKMGIEEQALNNLIINALMLNYAHDLGLRVSKEEIIKEITNMEVFKNNEVFDEGLYKNTLEENHLRPKDFEESVQESLLLQKLNALLDMPLTPLEEDMLKAAYFVEDWVQIKVLDKEDIKFVAKEEDIKKYWEENQDIYQTQRGYEISSVSVNVKDINYNEEDIKKYYEDFKNQFLNEEGQVLPFLEVKNRVIEDYKDSQAQKEALKEYISLRKGENQKAKNSIVYEGDNRYGVEFISLLSQANEKETLKPIKVNDSYITAEVLKIIPSQSKTYEEAKNDAREDYVSFEKAKILEENAKKELVNFKGIDVGYVNKDTTEVFKGLDKNESRDFINQLLSVKKEKGYILLTNKAVLYQILRQRVKKSDIISHNLEFLIQNGIQVKGRLVESEFLEYLSKIYKVVRNSKN</sequence>
<gene>
    <name evidence="10" type="ORF">CDV25_09295</name>
</gene>
<dbReference type="InterPro" id="IPR052029">
    <property type="entry name" value="PpiD_chaperone"/>
</dbReference>
<evidence type="ECO:0000259" key="9">
    <source>
        <dbReference type="Pfam" id="PF13145"/>
    </source>
</evidence>
<evidence type="ECO:0000313" key="11">
    <source>
        <dbReference type="Proteomes" id="UP000244890"/>
    </source>
</evidence>
<feature type="transmembrane region" description="Helical" evidence="8">
    <location>
        <begin position="12"/>
        <end position="31"/>
    </location>
</feature>
<evidence type="ECO:0000256" key="7">
    <source>
        <dbReference type="ARBA" id="ARBA00038408"/>
    </source>
</evidence>
<dbReference type="EMBL" id="CP021886">
    <property type="protein sequence ID" value="AWI34935.1"/>
    <property type="molecule type" value="Genomic_DNA"/>
</dbReference>
<dbReference type="RefSeq" id="WP_108911699.1">
    <property type="nucleotide sequence ID" value="NZ_CP021886.1"/>
</dbReference>
<keyword evidence="3 8" id="KW-0812">Transmembrane</keyword>
<dbReference type="KEGG" id="had:CDV25_09295"/>
<evidence type="ECO:0000256" key="1">
    <source>
        <dbReference type="ARBA" id="ARBA00004401"/>
    </source>
</evidence>
<protein>
    <recommendedName>
        <fullName evidence="9">PpiC domain-containing protein</fullName>
    </recommendedName>
</protein>
<keyword evidence="5 8" id="KW-0472">Membrane</keyword>
<proteinExistence type="inferred from homology"/>
<dbReference type="Pfam" id="PF13145">
    <property type="entry name" value="Rotamase_2"/>
    <property type="match status" value="1"/>
</dbReference>
<feature type="domain" description="PpiC" evidence="9">
    <location>
        <begin position="241"/>
        <end position="359"/>
    </location>
</feature>
<dbReference type="OrthoDB" id="9788030at2"/>
<dbReference type="PANTHER" id="PTHR47529">
    <property type="entry name" value="PEPTIDYL-PROLYL CIS-TRANS ISOMERASE D"/>
    <property type="match status" value="1"/>
</dbReference>
<dbReference type="Proteomes" id="UP000244890">
    <property type="component" value="Chromosome"/>
</dbReference>
<dbReference type="InterPro" id="IPR000297">
    <property type="entry name" value="PPIase_PpiC"/>
</dbReference>
<organism evidence="10 11">
    <name type="scientific">Helicobacter apodemus</name>
    <dbReference type="NCBI Taxonomy" id="135569"/>
    <lineage>
        <taxon>Bacteria</taxon>
        <taxon>Pseudomonadati</taxon>
        <taxon>Campylobacterota</taxon>
        <taxon>Epsilonproteobacteria</taxon>
        <taxon>Campylobacterales</taxon>
        <taxon>Helicobacteraceae</taxon>
        <taxon>Helicobacter</taxon>
    </lineage>
</organism>
<reference evidence="10 11" key="1">
    <citation type="submission" date="2017-06" db="EMBL/GenBank/DDBJ databases">
        <title>Complete genome of Helicobacter apodemus.</title>
        <authorList>
            <person name="Cho S."/>
        </authorList>
    </citation>
    <scope>NUCLEOTIDE SEQUENCE [LARGE SCALE GENOMIC DNA]</scope>
    <source>
        <strain evidence="11">SNUVETPUB-15-01</strain>
    </source>
</reference>
<dbReference type="InterPro" id="IPR027304">
    <property type="entry name" value="Trigger_fact/SurA_dom_sf"/>
</dbReference>
<comment type="similarity">
    <text evidence="7">Belongs to the PpiD chaperone family.</text>
</comment>
<dbReference type="SUPFAM" id="SSF109998">
    <property type="entry name" value="Triger factor/SurA peptide-binding domain-like"/>
    <property type="match status" value="1"/>
</dbReference>
<dbReference type="Pfam" id="PF13624">
    <property type="entry name" value="SurA_N_3"/>
    <property type="match status" value="1"/>
</dbReference>
<evidence type="ECO:0000313" key="10">
    <source>
        <dbReference type="EMBL" id="AWI34935.1"/>
    </source>
</evidence>
<evidence type="ECO:0000256" key="4">
    <source>
        <dbReference type="ARBA" id="ARBA00022989"/>
    </source>
</evidence>
<keyword evidence="4 8" id="KW-1133">Transmembrane helix</keyword>
<dbReference type="GO" id="GO:0005886">
    <property type="term" value="C:plasma membrane"/>
    <property type="evidence" value="ECO:0007669"/>
    <property type="project" value="UniProtKB-SubCell"/>
</dbReference>
<dbReference type="GO" id="GO:0003755">
    <property type="term" value="F:peptidyl-prolyl cis-trans isomerase activity"/>
    <property type="evidence" value="ECO:0007669"/>
    <property type="project" value="InterPro"/>
</dbReference>
<dbReference type="AlphaFoldDB" id="A0A2U8FH90"/>